<comment type="caution">
    <text evidence="1">The sequence shown here is derived from an EMBL/GenBank/DDBJ whole genome shotgun (WGS) entry which is preliminary data.</text>
</comment>
<evidence type="ECO:0000313" key="1">
    <source>
        <dbReference type="EMBL" id="KAG7493719.1"/>
    </source>
</evidence>
<evidence type="ECO:0000313" key="2">
    <source>
        <dbReference type="Proteomes" id="UP000693946"/>
    </source>
</evidence>
<sequence>MQRQLSLYKPSDDIWDSGQAALLHGRKWDKGPGCSVNQGHGKNGCLHIIAAIITVTPKSVHAMQHVVS</sequence>
<name>A0AAV6QN83_SOLSE</name>
<organism evidence="1 2">
    <name type="scientific">Solea senegalensis</name>
    <name type="common">Senegalese sole</name>
    <dbReference type="NCBI Taxonomy" id="28829"/>
    <lineage>
        <taxon>Eukaryota</taxon>
        <taxon>Metazoa</taxon>
        <taxon>Chordata</taxon>
        <taxon>Craniata</taxon>
        <taxon>Vertebrata</taxon>
        <taxon>Euteleostomi</taxon>
        <taxon>Actinopterygii</taxon>
        <taxon>Neopterygii</taxon>
        <taxon>Teleostei</taxon>
        <taxon>Neoteleostei</taxon>
        <taxon>Acanthomorphata</taxon>
        <taxon>Carangaria</taxon>
        <taxon>Pleuronectiformes</taxon>
        <taxon>Pleuronectoidei</taxon>
        <taxon>Soleidae</taxon>
        <taxon>Solea</taxon>
    </lineage>
</organism>
<proteinExistence type="predicted"/>
<protein>
    <submittedName>
        <fullName evidence="1">Uncharacterized protein</fullName>
    </submittedName>
</protein>
<gene>
    <name evidence="1" type="ORF">JOB18_015005</name>
</gene>
<accession>A0AAV6QN83</accession>
<dbReference type="Proteomes" id="UP000693946">
    <property type="component" value="Linkage Group LG4"/>
</dbReference>
<dbReference type="EMBL" id="JAGKHQ010000016">
    <property type="protein sequence ID" value="KAG7493719.1"/>
    <property type="molecule type" value="Genomic_DNA"/>
</dbReference>
<keyword evidence="2" id="KW-1185">Reference proteome</keyword>
<dbReference type="AlphaFoldDB" id="A0AAV6QN83"/>
<reference evidence="1 2" key="1">
    <citation type="journal article" date="2021" name="Sci. Rep.">
        <title>Chromosome anchoring in Senegalese sole (Solea senegalensis) reveals sex-associated markers and genome rearrangements in flatfish.</title>
        <authorList>
            <person name="Guerrero-Cozar I."/>
            <person name="Gomez-Garrido J."/>
            <person name="Berbel C."/>
            <person name="Martinez-Blanch J.F."/>
            <person name="Alioto T."/>
            <person name="Claros M.G."/>
            <person name="Gagnaire P.A."/>
            <person name="Manchado M."/>
        </authorList>
    </citation>
    <scope>NUCLEOTIDE SEQUENCE [LARGE SCALE GENOMIC DNA]</scope>
    <source>
        <strain evidence="1">Sse05_10M</strain>
    </source>
</reference>